<dbReference type="Proteomes" id="UP000192491">
    <property type="component" value="Unassembled WGS sequence"/>
</dbReference>
<evidence type="ECO:0000313" key="2">
    <source>
        <dbReference type="Proteomes" id="UP000192491"/>
    </source>
</evidence>
<sequence length="65" mass="7717">MQTNQPDRLISSYKAAQLLGIDRRTLLDLGLPHLEIKRRDRVLRRYRESVISEFVKTNSRHEQPT</sequence>
<evidence type="ECO:0000313" key="1">
    <source>
        <dbReference type="EMBL" id="OQX02723.1"/>
    </source>
</evidence>
<accession>A0A1Y1QD52</accession>
<protein>
    <recommendedName>
        <fullName evidence="3">DNA-binding protein</fullName>
    </recommendedName>
</protein>
<name>A0A1Y1QD52_9GAMM</name>
<dbReference type="EMBL" id="MTEJ01000461">
    <property type="protein sequence ID" value="OQX02723.1"/>
    <property type="molecule type" value="Genomic_DNA"/>
</dbReference>
<organism evidence="1 2">
    <name type="scientific">Thiothrix lacustris</name>
    <dbReference type="NCBI Taxonomy" id="525917"/>
    <lineage>
        <taxon>Bacteria</taxon>
        <taxon>Pseudomonadati</taxon>
        <taxon>Pseudomonadota</taxon>
        <taxon>Gammaproteobacteria</taxon>
        <taxon>Thiotrichales</taxon>
        <taxon>Thiotrichaceae</taxon>
        <taxon>Thiothrix</taxon>
    </lineage>
</organism>
<gene>
    <name evidence="1" type="ORF">BWK73_41770</name>
</gene>
<comment type="caution">
    <text evidence="1">The sequence shown here is derived from an EMBL/GenBank/DDBJ whole genome shotgun (WGS) entry which is preliminary data.</text>
</comment>
<reference evidence="1 2" key="1">
    <citation type="submission" date="2017-01" db="EMBL/GenBank/DDBJ databases">
        <title>Novel large sulfur bacteria in the metagenomes of groundwater-fed chemosynthetic microbial mats in the Lake Huron basin.</title>
        <authorList>
            <person name="Sharrar A.M."/>
            <person name="Flood B.E."/>
            <person name="Bailey J.V."/>
            <person name="Jones D.S."/>
            <person name="Biddanda B."/>
            <person name="Ruberg S.A."/>
            <person name="Marcus D.N."/>
            <person name="Dick G.J."/>
        </authorList>
    </citation>
    <scope>NUCLEOTIDE SEQUENCE [LARGE SCALE GENOMIC DNA]</scope>
    <source>
        <strain evidence="1">A8</strain>
    </source>
</reference>
<proteinExistence type="predicted"/>
<evidence type="ECO:0008006" key="3">
    <source>
        <dbReference type="Google" id="ProtNLM"/>
    </source>
</evidence>
<dbReference type="AlphaFoldDB" id="A0A1Y1QD52"/>